<name>A0A8H6J1M1_9PEZI</name>
<sequence length="588" mass="66713">MRSKKRREQRSAELPRTSDCVICGKRADRSQACTKCIPNGRDLIGYCSRTCRERDVIHDLFCGSIFSIDKKRPSEDHYLAAFFPCDKDKPEVFWMHATYDDEDGCLEIQHDRPNMLVYIREYGESSLCHRVQAESYSQPNTFVAVTGERDAGETDPIPRKWINRSRLAFDFPGLLKHEFYPTLLYAVERDEQGEIIGPADICGRALYYVIAGWCSADNQPVLATWFGSMKDSVPALLVMPWCEQQEDIGIEAIYRPTACLRDRPDTTFPLAFPFLIGLPWYIRLPSCHRIPVFEPLISEDERAIKARIANEMLEYLKYTLLFVYNEEIDEEGQKKDAVGMRSGSIWPSAVLIHGTGAFIPLNHILAVGSYVHSTDSPTEEGFRSFYSERWSMNIMAQNLPEYPPWDPPPNTTVSWRQDQPTVDFWLAEARGTSLVPDLMAKMEDPFVPVYKLQEAEFLQRMGAEALMDLSRQELPKNETEATDKDAEGQGPETEAKDENADQTPIDTESETLRGSSDWTPSDNEDDKGHGMTDGDAEGRGQETEVQDGDDEKREEQVVEVPSTDNENQGDTERKQEEAGTTGSGDDEE</sequence>
<evidence type="ECO:0000313" key="2">
    <source>
        <dbReference type="EMBL" id="KAF6804760.1"/>
    </source>
</evidence>
<comment type="caution">
    <text evidence="2">The sequence shown here is derived from an EMBL/GenBank/DDBJ whole genome shotgun (WGS) entry which is preliminary data.</text>
</comment>
<proteinExistence type="predicted"/>
<reference evidence="2 3" key="1">
    <citation type="journal article" date="2020" name="Phytopathology">
        <title>Genome Sequence Resources of Colletotrichum truncatum, C. plurivorum, C. musicola, and C. sojae: Four Species Pathogenic to Soybean (Glycine max).</title>
        <authorList>
            <person name="Rogerio F."/>
            <person name="Boufleur T.R."/>
            <person name="Ciampi-Guillardi M."/>
            <person name="Sukno S.A."/>
            <person name="Thon M.R."/>
            <person name="Massola Junior N.S."/>
            <person name="Baroncelli R."/>
        </authorList>
    </citation>
    <scope>NUCLEOTIDE SEQUENCE [LARGE SCALE GENOMIC DNA]</scope>
    <source>
        <strain evidence="2 3">LFN0009</strain>
    </source>
</reference>
<protein>
    <recommendedName>
        <fullName evidence="4">Suppressor of anucleate metulae protein B</fullName>
    </recommendedName>
</protein>
<organism evidence="2 3">
    <name type="scientific">Colletotrichum sojae</name>
    <dbReference type="NCBI Taxonomy" id="2175907"/>
    <lineage>
        <taxon>Eukaryota</taxon>
        <taxon>Fungi</taxon>
        <taxon>Dikarya</taxon>
        <taxon>Ascomycota</taxon>
        <taxon>Pezizomycotina</taxon>
        <taxon>Sordariomycetes</taxon>
        <taxon>Hypocreomycetidae</taxon>
        <taxon>Glomerellales</taxon>
        <taxon>Glomerellaceae</taxon>
        <taxon>Colletotrichum</taxon>
        <taxon>Colletotrichum orchidearum species complex</taxon>
    </lineage>
</organism>
<gene>
    <name evidence="2" type="ORF">CSOJ01_09980</name>
</gene>
<keyword evidence="3" id="KW-1185">Reference proteome</keyword>
<evidence type="ECO:0000256" key="1">
    <source>
        <dbReference type="SAM" id="MobiDB-lite"/>
    </source>
</evidence>
<feature type="compositionally biased region" description="Polar residues" evidence="1">
    <location>
        <begin position="501"/>
        <end position="521"/>
    </location>
</feature>
<feature type="compositionally biased region" description="Basic and acidic residues" evidence="1">
    <location>
        <begin position="474"/>
        <end position="499"/>
    </location>
</feature>
<accession>A0A8H6J1M1</accession>
<feature type="region of interest" description="Disordered" evidence="1">
    <location>
        <begin position="474"/>
        <end position="588"/>
    </location>
</feature>
<dbReference type="AlphaFoldDB" id="A0A8H6J1M1"/>
<feature type="compositionally biased region" description="Basic and acidic residues" evidence="1">
    <location>
        <begin position="526"/>
        <end position="542"/>
    </location>
</feature>
<evidence type="ECO:0008006" key="4">
    <source>
        <dbReference type="Google" id="ProtNLM"/>
    </source>
</evidence>
<dbReference type="EMBL" id="WIGN01000200">
    <property type="protein sequence ID" value="KAF6804760.1"/>
    <property type="molecule type" value="Genomic_DNA"/>
</dbReference>
<dbReference type="Proteomes" id="UP000652219">
    <property type="component" value="Unassembled WGS sequence"/>
</dbReference>
<evidence type="ECO:0000313" key="3">
    <source>
        <dbReference type="Proteomes" id="UP000652219"/>
    </source>
</evidence>